<keyword evidence="2" id="KW-1185">Reference proteome</keyword>
<accession>A0ABV0ZHT2</accession>
<organism evidence="1 2">
    <name type="scientific">Ameca splendens</name>
    <dbReference type="NCBI Taxonomy" id="208324"/>
    <lineage>
        <taxon>Eukaryota</taxon>
        <taxon>Metazoa</taxon>
        <taxon>Chordata</taxon>
        <taxon>Craniata</taxon>
        <taxon>Vertebrata</taxon>
        <taxon>Euteleostomi</taxon>
        <taxon>Actinopterygii</taxon>
        <taxon>Neopterygii</taxon>
        <taxon>Teleostei</taxon>
        <taxon>Neoteleostei</taxon>
        <taxon>Acanthomorphata</taxon>
        <taxon>Ovalentaria</taxon>
        <taxon>Atherinomorphae</taxon>
        <taxon>Cyprinodontiformes</taxon>
        <taxon>Goodeidae</taxon>
        <taxon>Ameca</taxon>
    </lineage>
</organism>
<dbReference type="EMBL" id="JAHRIP010060573">
    <property type="protein sequence ID" value="MEQ2304923.1"/>
    <property type="molecule type" value="Genomic_DNA"/>
</dbReference>
<dbReference type="Proteomes" id="UP001469553">
    <property type="component" value="Unassembled WGS sequence"/>
</dbReference>
<comment type="caution">
    <text evidence="1">The sequence shown here is derived from an EMBL/GenBank/DDBJ whole genome shotgun (WGS) entry which is preliminary data.</text>
</comment>
<protein>
    <submittedName>
        <fullName evidence="1">Uncharacterized protein</fullName>
    </submittedName>
</protein>
<evidence type="ECO:0000313" key="2">
    <source>
        <dbReference type="Proteomes" id="UP001469553"/>
    </source>
</evidence>
<sequence>MECDVFYLVTWEFQLTLEKFTDCIFSVLLCPFWGSQTRQDYLACPEPMYPGGSPWSLSWALGVAKSNTATGMKTKKHFLLGKRNLDDLLVILFMSQKMQL</sequence>
<evidence type="ECO:0000313" key="1">
    <source>
        <dbReference type="EMBL" id="MEQ2304923.1"/>
    </source>
</evidence>
<gene>
    <name evidence="1" type="ORF">AMECASPLE_032241</name>
</gene>
<proteinExistence type="predicted"/>
<name>A0ABV0ZHT2_9TELE</name>
<reference evidence="1 2" key="1">
    <citation type="submission" date="2021-06" db="EMBL/GenBank/DDBJ databases">
        <authorList>
            <person name="Palmer J.M."/>
        </authorList>
    </citation>
    <scope>NUCLEOTIDE SEQUENCE [LARGE SCALE GENOMIC DNA]</scope>
    <source>
        <strain evidence="1 2">AS_MEX2019</strain>
        <tissue evidence="1">Muscle</tissue>
    </source>
</reference>